<organism evidence="3">
    <name type="scientific">Methanotorris igneus (strain DSM 5666 / JCM 11834 / Kol 5)</name>
    <dbReference type="NCBI Taxonomy" id="880724"/>
    <lineage>
        <taxon>Archaea</taxon>
        <taxon>Methanobacteriati</taxon>
        <taxon>Methanobacteriota</taxon>
        <taxon>Methanomada group</taxon>
        <taxon>Methanococci</taxon>
        <taxon>Methanococcales</taxon>
        <taxon>Methanocaldococcaceae</taxon>
        <taxon>Methanotorris</taxon>
    </lineage>
</organism>
<dbReference type="Pfam" id="PF01497">
    <property type="entry name" value="Peripla_BP_2"/>
    <property type="match status" value="1"/>
</dbReference>
<dbReference type="InterPro" id="IPR036439">
    <property type="entry name" value="Dockerin_dom_sf"/>
</dbReference>
<feature type="domain" description="Fe/B12 periplasmic-binding" evidence="1">
    <location>
        <begin position="149"/>
        <end position="368"/>
    </location>
</feature>
<gene>
    <name evidence="2" type="ordered locus">Metig_0550</name>
</gene>
<dbReference type="InterPro" id="IPR002491">
    <property type="entry name" value="ABC_transptr_periplasmic_BD"/>
</dbReference>
<dbReference type="Proteomes" id="UP000009227">
    <property type="component" value="Chromosome"/>
</dbReference>
<reference evidence="2 3" key="1">
    <citation type="submission" date="2011-05" db="EMBL/GenBank/DDBJ databases">
        <title>Complete sequence of Methanotorris igneus Kol 5.</title>
        <authorList>
            <consortium name="US DOE Joint Genome Institute"/>
            <person name="Lucas S."/>
            <person name="Han J."/>
            <person name="Lapidus A."/>
            <person name="Cheng J.-F."/>
            <person name="Goodwin L."/>
            <person name="Pitluck S."/>
            <person name="Peters L."/>
            <person name="Mikhailova N."/>
            <person name="Chertkov O."/>
            <person name="Han C."/>
            <person name="Tapia R."/>
            <person name="Land M."/>
            <person name="Hauser L."/>
            <person name="Kyrpides N."/>
            <person name="Ivanova N."/>
            <person name="Pagani I."/>
            <person name="Sieprawska-Lupa M."/>
            <person name="Whitman W."/>
            <person name="Woyke T."/>
        </authorList>
    </citation>
    <scope>NUCLEOTIDE SEQUENCE [LARGE SCALE GENOMIC DNA]</scope>
    <source>
        <strain evidence="3">DSM 5666 / JCM 11834 / Kol 5</strain>
    </source>
</reference>
<dbReference type="SUPFAM" id="SSF53807">
    <property type="entry name" value="Helical backbone' metal receptor"/>
    <property type="match status" value="1"/>
</dbReference>
<dbReference type="HOGENOM" id="CLU_025776_0_0_2"/>
<dbReference type="KEGG" id="mig:Metig_0550"/>
<dbReference type="PANTHER" id="PTHR30535">
    <property type="entry name" value="VITAMIN B12-BINDING PROTEIN"/>
    <property type="match status" value="1"/>
</dbReference>
<sequence>MVKKILKILSAMLMILLTPIVFGENIGDVNGDGSINIADVVYLFKHRDVGLEKGDLNCDNSVDIADVVYLFNNYQKWREPVVFAKNFEIEYYDANGNPVSYDDNWAYKIITTKYGNEIYNKYCIVREGEEPPSNLPSDVKVIYAPVKKVATLSAFQVAMLEALDNDSVRESIRGVSEYTYTKIKDYGVFPKLKSYVDNGNIVPIGKWGAIDKEALLNISPDIVFLAWTHGYLATDMNTVSDLGMNYLVTVESNEPDFLAKAEWAKVYAAFYNLDKKGNDFLQKVWEKRNELIRKTRNAAYRPKVAMLYWSPYSGPWVYCAQNYYAKWILDVKGDYCFLDIPGTSYVNLDKETTLEHINGCDVFIYMNWNSLNEPMDTLDELKERRPDLAPVLDSAKRVYTTKFSYSYDGNVNMDLLMEDFARMIHPECFDGGDSNLHYFKKLK</sequence>
<protein>
    <submittedName>
        <fullName evidence="2">Periplasmic binding protein</fullName>
    </submittedName>
</protein>
<evidence type="ECO:0000313" key="3">
    <source>
        <dbReference type="Proteomes" id="UP000009227"/>
    </source>
</evidence>
<dbReference type="InterPro" id="IPR018247">
    <property type="entry name" value="EF_Hand_1_Ca_BS"/>
</dbReference>
<dbReference type="EMBL" id="CP002737">
    <property type="protein sequence ID" value="AEF96104.1"/>
    <property type="molecule type" value="Genomic_DNA"/>
</dbReference>
<dbReference type="Gene3D" id="1.10.1330.10">
    <property type="entry name" value="Dockerin domain"/>
    <property type="match status" value="1"/>
</dbReference>
<dbReference type="GO" id="GO:0000272">
    <property type="term" value="P:polysaccharide catabolic process"/>
    <property type="evidence" value="ECO:0007669"/>
    <property type="project" value="InterPro"/>
</dbReference>
<dbReference type="SUPFAM" id="SSF63446">
    <property type="entry name" value="Type I dockerin domain"/>
    <property type="match status" value="1"/>
</dbReference>
<dbReference type="AlphaFoldDB" id="F6BC23"/>
<evidence type="ECO:0000313" key="2">
    <source>
        <dbReference type="EMBL" id="AEF96104.1"/>
    </source>
</evidence>
<dbReference type="PROSITE" id="PS00018">
    <property type="entry name" value="EF_HAND_1"/>
    <property type="match status" value="1"/>
</dbReference>
<dbReference type="PANTHER" id="PTHR30535:SF34">
    <property type="entry name" value="MOLYBDATE-BINDING PROTEIN MOLA"/>
    <property type="match status" value="1"/>
</dbReference>
<name>F6BC23_METIK</name>
<dbReference type="STRING" id="880724.Metig_0550"/>
<keyword evidence="3" id="KW-1185">Reference proteome</keyword>
<dbReference type="InterPro" id="IPR050902">
    <property type="entry name" value="ABC_Transporter_SBP"/>
</dbReference>
<dbReference type="CDD" id="cd14254">
    <property type="entry name" value="Dockerin_II"/>
    <property type="match status" value="1"/>
</dbReference>
<dbReference type="GeneID" id="10643388"/>
<accession>F6BC23</accession>
<dbReference type="Gene3D" id="3.40.50.1980">
    <property type="entry name" value="Nitrogenase molybdenum iron protein domain"/>
    <property type="match status" value="2"/>
</dbReference>
<evidence type="ECO:0000259" key="1">
    <source>
        <dbReference type="Pfam" id="PF01497"/>
    </source>
</evidence>
<proteinExistence type="predicted"/>
<dbReference type="RefSeq" id="WP_013798711.1">
    <property type="nucleotide sequence ID" value="NC_015562.1"/>
</dbReference>